<sequence length="80" mass="9173">MRRFVASHHQQVASQHQDDEHGQRDAFADTDPTFNNTFWPLHDNAIQIAAGRVGNQMSVNQKVPFPDKLKTKNSSNYHDQ</sequence>
<evidence type="ECO:0000313" key="2">
    <source>
        <dbReference type="EMBL" id="QDT13418.1"/>
    </source>
</evidence>
<dbReference type="RefSeq" id="WP_419189393.1">
    <property type="nucleotide sequence ID" value="NZ_CP036526.1"/>
</dbReference>
<accession>A0A517P236</accession>
<keyword evidence="3" id="KW-1185">Reference proteome</keyword>
<proteinExistence type="predicted"/>
<dbReference type="EMBL" id="CP036526">
    <property type="protein sequence ID" value="QDT13418.1"/>
    <property type="molecule type" value="Genomic_DNA"/>
</dbReference>
<name>A0A517P236_9BACT</name>
<feature type="region of interest" description="Disordered" evidence="1">
    <location>
        <begin position="59"/>
        <end position="80"/>
    </location>
</feature>
<gene>
    <name evidence="2" type="ORF">K239x_54360</name>
</gene>
<organism evidence="2 3">
    <name type="scientific">Stieleria marina</name>
    <dbReference type="NCBI Taxonomy" id="1930275"/>
    <lineage>
        <taxon>Bacteria</taxon>
        <taxon>Pseudomonadati</taxon>
        <taxon>Planctomycetota</taxon>
        <taxon>Planctomycetia</taxon>
        <taxon>Pirellulales</taxon>
        <taxon>Pirellulaceae</taxon>
        <taxon>Stieleria</taxon>
    </lineage>
</organism>
<evidence type="ECO:0000313" key="3">
    <source>
        <dbReference type="Proteomes" id="UP000319817"/>
    </source>
</evidence>
<dbReference type="Proteomes" id="UP000319817">
    <property type="component" value="Chromosome"/>
</dbReference>
<dbReference type="AlphaFoldDB" id="A0A517P236"/>
<reference evidence="2 3" key="1">
    <citation type="submission" date="2019-02" db="EMBL/GenBank/DDBJ databases">
        <title>Deep-cultivation of Planctomycetes and their phenomic and genomic characterization uncovers novel biology.</title>
        <authorList>
            <person name="Wiegand S."/>
            <person name="Jogler M."/>
            <person name="Boedeker C."/>
            <person name="Pinto D."/>
            <person name="Vollmers J."/>
            <person name="Rivas-Marin E."/>
            <person name="Kohn T."/>
            <person name="Peeters S.H."/>
            <person name="Heuer A."/>
            <person name="Rast P."/>
            <person name="Oberbeckmann S."/>
            <person name="Bunk B."/>
            <person name="Jeske O."/>
            <person name="Meyerdierks A."/>
            <person name="Storesund J.E."/>
            <person name="Kallscheuer N."/>
            <person name="Luecker S."/>
            <person name="Lage O.M."/>
            <person name="Pohl T."/>
            <person name="Merkel B.J."/>
            <person name="Hornburger P."/>
            <person name="Mueller R.-W."/>
            <person name="Bruemmer F."/>
            <person name="Labrenz M."/>
            <person name="Spormann A.M."/>
            <person name="Op den Camp H."/>
            <person name="Overmann J."/>
            <person name="Amann R."/>
            <person name="Jetten M.S.M."/>
            <person name="Mascher T."/>
            <person name="Medema M.H."/>
            <person name="Devos D.P."/>
            <person name="Kaster A.-K."/>
            <person name="Ovreas L."/>
            <person name="Rohde M."/>
            <person name="Galperin M.Y."/>
            <person name="Jogler C."/>
        </authorList>
    </citation>
    <scope>NUCLEOTIDE SEQUENCE [LARGE SCALE GENOMIC DNA]</scope>
    <source>
        <strain evidence="2 3">K23_9</strain>
    </source>
</reference>
<feature type="compositionally biased region" description="Basic and acidic residues" evidence="1">
    <location>
        <begin position="16"/>
        <end position="27"/>
    </location>
</feature>
<protein>
    <submittedName>
        <fullName evidence="2">Uncharacterized protein</fullName>
    </submittedName>
</protein>
<feature type="region of interest" description="Disordered" evidence="1">
    <location>
        <begin position="1"/>
        <end position="33"/>
    </location>
</feature>
<evidence type="ECO:0000256" key="1">
    <source>
        <dbReference type="SAM" id="MobiDB-lite"/>
    </source>
</evidence>